<dbReference type="Gene3D" id="3.40.630.30">
    <property type="match status" value="1"/>
</dbReference>
<feature type="domain" description="N-acetyltransferase" evidence="1">
    <location>
        <begin position="6"/>
        <end position="186"/>
    </location>
</feature>
<dbReference type="OrthoDB" id="5109343at2"/>
<dbReference type="SUPFAM" id="SSF55729">
    <property type="entry name" value="Acyl-CoA N-acyltransferases (Nat)"/>
    <property type="match status" value="1"/>
</dbReference>
<evidence type="ECO:0000259" key="1">
    <source>
        <dbReference type="PROSITE" id="PS51186"/>
    </source>
</evidence>
<dbReference type="PROSITE" id="PS51186">
    <property type="entry name" value="GNAT"/>
    <property type="match status" value="1"/>
</dbReference>
<dbReference type="AlphaFoldDB" id="A0A2P8EE03"/>
<keyword evidence="2" id="KW-0808">Transferase</keyword>
<dbReference type="Proteomes" id="UP000240708">
    <property type="component" value="Unassembled WGS sequence"/>
</dbReference>
<organism evidence="2 3">
    <name type="scientific">Cecembia rubra</name>
    <dbReference type="NCBI Taxonomy" id="1485585"/>
    <lineage>
        <taxon>Bacteria</taxon>
        <taxon>Pseudomonadati</taxon>
        <taxon>Bacteroidota</taxon>
        <taxon>Cytophagia</taxon>
        <taxon>Cytophagales</taxon>
        <taxon>Cyclobacteriaceae</taxon>
        <taxon>Cecembia</taxon>
    </lineage>
</organism>
<comment type="caution">
    <text evidence="2">The sequence shown here is derived from an EMBL/GenBank/DDBJ whole genome shotgun (WGS) entry which is preliminary data.</text>
</comment>
<keyword evidence="3" id="KW-1185">Reference proteome</keyword>
<evidence type="ECO:0000313" key="2">
    <source>
        <dbReference type="EMBL" id="PSL07710.1"/>
    </source>
</evidence>
<dbReference type="InterPro" id="IPR016181">
    <property type="entry name" value="Acyl_CoA_acyltransferase"/>
</dbReference>
<sequence length="186" mass="21546">MDNGFLKFKTATSETDLQGILLLQSENHLNNIKDYKEGFVTVKHDFNVLKKMNDLSPHVIALENKTIAGYVLAMTKDSKEDVPILVPMFELFDQLKFKGKKISTYNYLVVGQVCVGKDFRGKGIFDQLYETYKTVHSNKFEFAVTEIATNNLRSLNAHKRIGFREIHRYSDTIPMEWSIVLWDWKS</sequence>
<protein>
    <submittedName>
        <fullName evidence="2">Acetyltransferase (GNAT) family protein</fullName>
    </submittedName>
</protein>
<dbReference type="RefSeq" id="WP_106565765.1">
    <property type="nucleotide sequence ID" value="NZ_PYGF01000001.1"/>
</dbReference>
<dbReference type="GO" id="GO:0016747">
    <property type="term" value="F:acyltransferase activity, transferring groups other than amino-acyl groups"/>
    <property type="evidence" value="ECO:0007669"/>
    <property type="project" value="InterPro"/>
</dbReference>
<gene>
    <name evidence="2" type="ORF">CLV48_101648</name>
</gene>
<proteinExistence type="predicted"/>
<evidence type="ECO:0000313" key="3">
    <source>
        <dbReference type="Proteomes" id="UP000240708"/>
    </source>
</evidence>
<dbReference type="InterPro" id="IPR000182">
    <property type="entry name" value="GNAT_dom"/>
</dbReference>
<dbReference type="EMBL" id="PYGF01000001">
    <property type="protein sequence ID" value="PSL07710.1"/>
    <property type="molecule type" value="Genomic_DNA"/>
</dbReference>
<dbReference type="Pfam" id="PF00583">
    <property type="entry name" value="Acetyltransf_1"/>
    <property type="match status" value="1"/>
</dbReference>
<reference evidence="2 3" key="1">
    <citation type="submission" date="2018-03" db="EMBL/GenBank/DDBJ databases">
        <title>Genomic Encyclopedia of Archaeal and Bacterial Type Strains, Phase II (KMG-II): from individual species to whole genera.</title>
        <authorList>
            <person name="Goeker M."/>
        </authorList>
    </citation>
    <scope>NUCLEOTIDE SEQUENCE [LARGE SCALE GENOMIC DNA]</scope>
    <source>
        <strain evidence="2 3">DSM 28057</strain>
    </source>
</reference>
<name>A0A2P8EE03_9BACT</name>
<accession>A0A2P8EE03</accession>